<name>A0A1G2QH46_9BACT</name>
<organism evidence="1 2">
    <name type="scientific">Candidatus Vogelbacteria bacterium RIFOXYD1_FULL_46_19</name>
    <dbReference type="NCBI Taxonomy" id="1802439"/>
    <lineage>
        <taxon>Bacteria</taxon>
        <taxon>Candidatus Vogeliibacteriota</taxon>
    </lineage>
</organism>
<dbReference type="STRING" id="1802439.A2589_00880"/>
<evidence type="ECO:0000313" key="1">
    <source>
        <dbReference type="EMBL" id="OHA59409.1"/>
    </source>
</evidence>
<dbReference type="EMBL" id="MHTK01000006">
    <property type="protein sequence ID" value="OHA59409.1"/>
    <property type="molecule type" value="Genomic_DNA"/>
</dbReference>
<dbReference type="Proteomes" id="UP000177838">
    <property type="component" value="Unassembled WGS sequence"/>
</dbReference>
<comment type="caution">
    <text evidence="1">The sequence shown here is derived from an EMBL/GenBank/DDBJ whole genome shotgun (WGS) entry which is preliminary data.</text>
</comment>
<protein>
    <submittedName>
        <fullName evidence="1">Uncharacterized protein</fullName>
    </submittedName>
</protein>
<sequence>MNYLQYKKSISLELATLNAQIDRKILRGQSYYREALRHKILTRQLNRLAGKTYFSRLMSNLALF</sequence>
<reference evidence="1 2" key="1">
    <citation type="journal article" date="2016" name="Nat. Commun.">
        <title>Thousands of microbial genomes shed light on interconnected biogeochemical processes in an aquifer system.</title>
        <authorList>
            <person name="Anantharaman K."/>
            <person name="Brown C.T."/>
            <person name="Hug L.A."/>
            <person name="Sharon I."/>
            <person name="Castelle C.J."/>
            <person name="Probst A.J."/>
            <person name="Thomas B.C."/>
            <person name="Singh A."/>
            <person name="Wilkins M.J."/>
            <person name="Karaoz U."/>
            <person name="Brodie E.L."/>
            <person name="Williams K.H."/>
            <person name="Hubbard S.S."/>
            <person name="Banfield J.F."/>
        </authorList>
    </citation>
    <scope>NUCLEOTIDE SEQUENCE [LARGE SCALE GENOMIC DNA]</scope>
</reference>
<dbReference type="AlphaFoldDB" id="A0A1G2QH46"/>
<proteinExistence type="predicted"/>
<accession>A0A1G2QH46</accession>
<evidence type="ECO:0000313" key="2">
    <source>
        <dbReference type="Proteomes" id="UP000177838"/>
    </source>
</evidence>
<gene>
    <name evidence="1" type="ORF">A2589_00880</name>
</gene>